<comment type="caution">
    <text evidence="1">The sequence shown here is derived from an EMBL/GenBank/DDBJ whole genome shotgun (WGS) entry which is preliminary data.</text>
</comment>
<organism evidence="1 2">
    <name type="scientific">Oceanospirillum sediminis</name>
    <dbReference type="NCBI Taxonomy" id="2760088"/>
    <lineage>
        <taxon>Bacteria</taxon>
        <taxon>Pseudomonadati</taxon>
        <taxon>Pseudomonadota</taxon>
        <taxon>Gammaproteobacteria</taxon>
        <taxon>Oceanospirillales</taxon>
        <taxon>Oceanospirillaceae</taxon>
        <taxon>Oceanospirillum</taxon>
    </lineage>
</organism>
<dbReference type="RefSeq" id="WP_182812004.1">
    <property type="nucleotide sequence ID" value="NZ_JACJFM010000059.1"/>
</dbReference>
<reference evidence="1 2" key="1">
    <citation type="submission" date="2020-08" db="EMBL/GenBank/DDBJ databases">
        <title>Oceanospirillum sp. nov. isolated from marine sediment.</title>
        <authorList>
            <person name="Ji X."/>
        </authorList>
    </citation>
    <scope>NUCLEOTIDE SEQUENCE [LARGE SCALE GENOMIC DNA]</scope>
    <source>
        <strain evidence="1 2">D5</strain>
    </source>
</reference>
<dbReference type="EMBL" id="JACJFM010000059">
    <property type="protein sequence ID" value="MBB1489545.1"/>
    <property type="molecule type" value="Genomic_DNA"/>
</dbReference>
<dbReference type="Proteomes" id="UP000565262">
    <property type="component" value="Unassembled WGS sequence"/>
</dbReference>
<dbReference type="AlphaFoldDB" id="A0A839IW08"/>
<proteinExistence type="predicted"/>
<keyword evidence="2" id="KW-1185">Reference proteome</keyword>
<sequence>MPEHEQTECPRCGVQFVCKLGSYFICDCSDIPLSREQSAYLSEHWDECLCCQCLSEIRNNRGDITGLTNTARTDNS</sequence>
<evidence type="ECO:0000313" key="1">
    <source>
        <dbReference type="EMBL" id="MBB1489545.1"/>
    </source>
</evidence>
<gene>
    <name evidence="1" type="ORF">H4O21_23325</name>
</gene>
<dbReference type="Pfam" id="PF14375">
    <property type="entry name" value="Cys_rich_CWC"/>
    <property type="match status" value="1"/>
</dbReference>
<accession>A0A839IW08</accession>
<name>A0A839IW08_9GAMM</name>
<dbReference type="InterPro" id="IPR032720">
    <property type="entry name" value="Cys_rich_CWC"/>
</dbReference>
<evidence type="ECO:0000313" key="2">
    <source>
        <dbReference type="Proteomes" id="UP000565262"/>
    </source>
</evidence>
<protein>
    <submittedName>
        <fullName evidence="1">Cysteine-rich CWC family protein</fullName>
    </submittedName>
</protein>